<dbReference type="GeneID" id="39590240"/>
<dbReference type="FunFam" id="3.30.565.10:FF:000017">
    <property type="entry name" value="PMS1 homolog 1, mismatch repair system component"/>
    <property type="match status" value="1"/>
</dbReference>
<dbReference type="InterPro" id="IPR042121">
    <property type="entry name" value="MutL_C_regsub"/>
</dbReference>
<keyword evidence="2" id="KW-0227">DNA damage</keyword>
<accession>A0A427XZ75</accession>
<dbReference type="CDD" id="cd16926">
    <property type="entry name" value="HATPase_MutL-MLH-PMS-like"/>
    <property type="match status" value="1"/>
</dbReference>
<feature type="compositionally biased region" description="Acidic residues" evidence="3">
    <location>
        <begin position="632"/>
        <end position="642"/>
    </location>
</feature>
<dbReference type="GO" id="GO:0061982">
    <property type="term" value="P:meiosis I cell cycle process"/>
    <property type="evidence" value="ECO:0007669"/>
    <property type="project" value="UniProtKB-ARBA"/>
</dbReference>
<dbReference type="GO" id="GO:0016887">
    <property type="term" value="F:ATP hydrolysis activity"/>
    <property type="evidence" value="ECO:0007669"/>
    <property type="project" value="InterPro"/>
</dbReference>
<evidence type="ECO:0000313" key="6">
    <source>
        <dbReference type="EMBL" id="RSH84188.1"/>
    </source>
</evidence>
<dbReference type="InterPro" id="IPR014762">
    <property type="entry name" value="DNA_mismatch_repair_CS"/>
</dbReference>
<dbReference type="Pfam" id="PF01119">
    <property type="entry name" value="DNA_mis_repair"/>
    <property type="match status" value="1"/>
</dbReference>
<dbReference type="PANTHER" id="PTHR10073">
    <property type="entry name" value="DNA MISMATCH REPAIR PROTEIN MLH, PMS, MUTL"/>
    <property type="match status" value="1"/>
</dbReference>
<evidence type="ECO:0008006" key="8">
    <source>
        <dbReference type="Google" id="ProtNLM"/>
    </source>
</evidence>
<proteinExistence type="inferred from homology"/>
<dbReference type="InterPro" id="IPR014790">
    <property type="entry name" value="MutL_C"/>
</dbReference>
<dbReference type="GO" id="GO:0005524">
    <property type="term" value="F:ATP binding"/>
    <property type="evidence" value="ECO:0007669"/>
    <property type="project" value="InterPro"/>
</dbReference>
<dbReference type="Pfam" id="PF08676">
    <property type="entry name" value="MutL_C"/>
    <property type="match status" value="1"/>
</dbReference>
<dbReference type="GO" id="GO:0140664">
    <property type="term" value="F:ATP-dependent DNA damage sensor activity"/>
    <property type="evidence" value="ECO:0007669"/>
    <property type="project" value="InterPro"/>
</dbReference>
<dbReference type="InterPro" id="IPR037198">
    <property type="entry name" value="MutL_C_sf"/>
</dbReference>
<reference evidence="6 7" key="1">
    <citation type="submission" date="2018-11" db="EMBL/GenBank/DDBJ databases">
        <title>Genome sequence of Apiotrichum porosum DSM 27194.</title>
        <authorList>
            <person name="Aliyu H."/>
            <person name="Gorte O."/>
            <person name="Ochsenreither K."/>
        </authorList>
    </citation>
    <scope>NUCLEOTIDE SEQUENCE [LARGE SCALE GENOMIC DNA]</scope>
    <source>
        <strain evidence="6 7">DSM 27194</strain>
    </source>
</reference>
<gene>
    <name evidence="6" type="ORF">EHS24_005697</name>
</gene>
<dbReference type="Gene3D" id="3.30.230.10">
    <property type="match status" value="1"/>
</dbReference>
<dbReference type="Proteomes" id="UP000279236">
    <property type="component" value="Unassembled WGS sequence"/>
</dbReference>
<dbReference type="SUPFAM" id="SSF55874">
    <property type="entry name" value="ATPase domain of HSP90 chaperone/DNA topoisomerase II/histidine kinase"/>
    <property type="match status" value="1"/>
</dbReference>
<dbReference type="Gene3D" id="3.30.565.10">
    <property type="entry name" value="Histidine kinase-like ATPase, C-terminal domain"/>
    <property type="match status" value="1"/>
</dbReference>
<feature type="region of interest" description="Disordered" evidence="3">
    <location>
        <begin position="402"/>
        <end position="665"/>
    </location>
</feature>
<evidence type="ECO:0000256" key="1">
    <source>
        <dbReference type="ARBA" id="ARBA00006082"/>
    </source>
</evidence>
<dbReference type="FunFam" id="3.30.1370.100:FF:000001">
    <property type="entry name" value="Mismatch repair endonuclease pms1, putative"/>
    <property type="match status" value="1"/>
</dbReference>
<sequence length="945" mass="102857">MAAKIKAIDAGSVHRIHSGQVVLDLQSAIKELVENSLDAGATSIDVRIKDHGLDTVEVLDNGSGIAQPDWPSIGLKHHTSKLPSLEELAQVSTFGFRGEALSALCALSESVTVVTSTKETAPMGAIITLGRNGHVLDDTGKVARQRGTTITLSGLFKPLPVRRKEFERTAKREFTKALGILTAYALVPASACPAEGKSGVRLKVESIGAGKAAKRNTVLATDGRGSLRSSVSAVWGPKALEGVVDIDVELDVAVDKAMARREGIAETSQTVRVTGLISSGAWGQGRSSADRQFTFINGRPCALPKVSKAVNEVYKNFNTNQVPLAILDFQIPKESVDINVSPDKRTIFVHSEANLIEALRTSLETFFQPTRSSYAVGGASSTKKLVQSDLSATQAVAADDILEDDEEGTQPTSHATPTSRSRRTSSRALSHQDSESEPEPQSEGEDELSQTPAPRPSRRSARPPSPPPRRVVQQTLDTTLASWSPKRKSPAVTILRSVPTRAPPTGRDARANLRQQLAGYASQQVPTQVDMTADDSGYEDEGDDIQQSDKEEEEEEDVHMSDVEPEPSQRPSSPVPQEEPEVDELDDDELVQSPPRRLGVPSAVQRDIDEDNEQPPRTSTPLSVPFTIVTEPDMDVDEEEEPPAARSGYRDEIQSTNSTGEVTLRFDAGRLRERFASRRSRRAASTPPTRDAFDAVNDGAVADAAGVGNRDAEEAEAALARVISKDDFEIMEVLGQFNKGFIIARLRHPAHEDAAGSDDLFIVDQHASDEKFNFETLQRTTVIKAQSLIRPRPMQLTAADEIVAMENLDVLHANGFDVDVDEDAAPGRGERVALKAMPVSKETTFDFKDLEQLLHLLSDSARPAGQMVRCTKARSMFAMRACRKSVMIGKSLTKAQMVTLLRNMGTIDQPWNCPHGRPTMRHLCALTPPTRSRAGRDRIDWSEWS</sequence>
<dbReference type="SUPFAM" id="SSF118116">
    <property type="entry name" value="DNA mismatch repair protein MutL"/>
    <property type="match status" value="1"/>
</dbReference>
<feature type="domain" description="DNA mismatch repair protein S5" evidence="5">
    <location>
        <begin position="231"/>
        <end position="368"/>
    </location>
</feature>
<dbReference type="PROSITE" id="PS00058">
    <property type="entry name" value="DNA_MISMATCH_REPAIR_1"/>
    <property type="match status" value="1"/>
</dbReference>
<dbReference type="SMART" id="SM01340">
    <property type="entry name" value="DNA_mis_repair"/>
    <property type="match status" value="1"/>
</dbReference>
<evidence type="ECO:0000259" key="4">
    <source>
        <dbReference type="SMART" id="SM00853"/>
    </source>
</evidence>
<dbReference type="STRING" id="105984.A0A427XZ75"/>
<protein>
    <recommendedName>
        <fullName evidence="8">DNA mismatch repair protein MutL</fullName>
    </recommendedName>
</protein>
<comment type="caution">
    <text evidence="6">The sequence shown here is derived from an EMBL/GenBank/DDBJ whole genome shotgun (WGS) entry which is preliminary data.</text>
</comment>
<dbReference type="PANTHER" id="PTHR10073:SF52">
    <property type="entry name" value="MISMATCH REPAIR ENDONUCLEASE PMS2"/>
    <property type="match status" value="1"/>
</dbReference>
<feature type="compositionally biased region" description="Polar residues" evidence="3">
    <location>
        <begin position="472"/>
        <end position="482"/>
    </location>
</feature>
<feature type="compositionally biased region" description="Polar residues" evidence="3">
    <location>
        <begin position="521"/>
        <end position="530"/>
    </location>
</feature>
<feature type="compositionally biased region" description="Acidic residues" evidence="3">
    <location>
        <begin position="435"/>
        <end position="448"/>
    </location>
</feature>
<evidence type="ECO:0000256" key="3">
    <source>
        <dbReference type="SAM" id="MobiDB-lite"/>
    </source>
</evidence>
<dbReference type="EMBL" id="RSCE01000003">
    <property type="protein sequence ID" value="RSH84188.1"/>
    <property type="molecule type" value="Genomic_DNA"/>
</dbReference>
<evidence type="ECO:0000313" key="7">
    <source>
        <dbReference type="Proteomes" id="UP000279236"/>
    </source>
</evidence>
<evidence type="ECO:0000259" key="5">
    <source>
        <dbReference type="SMART" id="SM01340"/>
    </source>
</evidence>
<dbReference type="InterPro" id="IPR036890">
    <property type="entry name" value="HATPase_C_sf"/>
</dbReference>
<dbReference type="NCBIfam" id="TIGR00585">
    <property type="entry name" value="mutl"/>
    <property type="match status" value="1"/>
</dbReference>
<dbReference type="SMART" id="SM00853">
    <property type="entry name" value="MutL_C"/>
    <property type="match status" value="1"/>
</dbReference>
<dbReference type="InterPro" id="IPR020568">
    <property type="entry name" value="Ribosomal_Su5_D2-typ_SF"/>
</dbReference>
<dbReference type="OrthoDB" id="10263226at2759"/>
<dbReference type="InterPro" id="IPR014721">
    <property type="entry name" value="Ribsml_uS5_D2-typ_fold_subgr"/>
</dbReference>
<dbReference type="GO" id="GO:0032389">
    <property type="term" value="C:MutLalpha complex"/>
    <property type="evidence" value="ECO:0007669"/>
    <property type="project" value="TreeGrafter"/>
</dbReference>
<dbReference type="GO" id="GO:0006298">
    <property type="term" value="P:mismatch repair"/>
    <property type="evidence" value="ECO:0007669"/>
    <property type="project" value="InterPro"/>
</dbReference>
<dbReference type="Pfam" id="PF13589">
    <property type="entry name" value="HATPase_c_3"/>
    <property type="match status" value="1"/>
</dbReference>
<feature type="region of interest" description="Disordered" evidence="3">
    <location>
        <begin position="677"/>
        <end position="696"/>
    </location>
</feature>
<feature type="compositionally biased region" description="Acidic residues" evidence="3">
    <location>
        <begin position="532"/>
        <end position="557"/>
    </location>
</feature>
<dbReference type="InterPro" id="IPR002099">
    <property type="entry name" value="MutL/Mlh/PMS"/>
</dbReference>
<dbReference type="Gene3D" id="3.30.1370.100">
    <property type="entry name" value="MutL, C-terminal domain, regulatory subdomain"/>
    <property type="match status" value="1"/>
</dbReference>
<name>A0A427XZ75_9TREE</name>
<comment type="similarity">
    <text evidence="1">Belongs to the DNA mismatch repair MutL/HexB family.</text>
</comment>
<dbReference type="InterPro" id="IPR042120">
    <property type="entry name" value="MutL_C_dimsub"/>
</dbReference>
<dbReference type="AlphaFoldDB" id="A0A427XZ75"/>
<dbReference type="CDD" id="cd03484">
    <property type="entry name" value="MutL_Trans_hPMS_2_like"/>
    <property type="match status" value="1"/>
</dbReference>
<evidence type="ECO:0000256" key="2">
    <source>
        <dbReference type="ARBA" id="ARBA00022763"/>
    </source>
</evidence>
<dbReference type="InterPro" id="IPR013507">
    <property type="entry name" value="DNA_mismatch_S5_2-like"/>
</dbReference>
<feature type="compositionally biased region" description="Acidic residues" evidence="3">
    <location>
        <begin position="578"/>
        <end position="590"/>
    </location>
</feature>
<dbReference type="SUPFAM" id="SSF54211">
    <property type="entry name" value="Ribosomal protein S5 domain 2-like"/>
    <property type="match status" value="1"/>
</dbReference>
<feature type="domain" description="MutL C-terminal dimerisation" evidence="4">
    <location>
        <begin position="733"/>
        <end position="892"/>
    </location>
</feature>
<organism evidence="6 7">
    <name type="scientific">Apiotrichum porosum</name>
    <dbReference type="NCBI Taxonomy" id="105984"/>
    <lineage>
        <taxon>Eukaryota</taxon>
        <taxon>Fungi</taxon>
        <taxon>Dikarya</taxon>
        <taxon>Basidiomycota</taxon>
        <taxon>Agaricomycotina</taxon>
        <taxon>Tremellomycetes</taxon>
        <taxon>Trichosporonales</taxon>
        <taxon>Trichosporonaceae</taxon>
        <taxon>Apiotrichum</taxon>
    </lineage>
</organism>
<dbReference type="InterPro" id="IPR038973">
    <property type="entry name" value="MutL/Mlh/Pms-like"/>
</dbReference>
<dbReference type="RefSeq" id="XP_028477636.1">
    <property type="nucleotide sequence ID" value="XM_028621184.1"/>
</dbReference>
<dbReference type="Gene3D" id="3.30.1540.20">
    <property type="entry name" value="MutL, C-terminal domain, dimerisation subdomain"/>
    <property type="match status" value="1"/>
</dbReference>
<keyword evidence="7" id="KW-1185">Reference proteome</keyword>
<dbReference type="GO" id="GO:0030983">
    <property type="term" value="F:mismatched DNA binding"/>
    <property type="evidence" value="ECO:0007669"/>
    <property type="project" value="InterPro"/>
</dbReference>